<comment type="caution">
    <text evidence="2">The sequence shown here is derived from an EMBL/GenBank/DDBJ whole genome shotgun (WGS) entry which is preliminary data.</text>
</comment>
<dbReference type="RefSeq" id="XP_046015842.1">
    <property type="nucleotide sequence ID" value="XM_046163660.1"/>
</dbReference>
<dbReference type="AlphaFoldDB" id="A0A9P8Y9X3"/>
<proteinExistence type="predicted"/>
<name>A0A9P8Y9X3_9PEZI</name>
<sequence length="392" mass="42993">MHLVVTQGQPTKTHQSTSPSPSTACISSTPSSSSSSSINPQPAVTIHALSLSLSLFLSSYLPPHPSLSLPLPSRRCRLPSSSMARLLASSLQPDAQRPSLFFRLPPELRNRIYHLCAGNYMEVAAGGTPLDPDSFLRDGHVTPVPPLLLTCRLIASEATAVLYSLARLRYVAVLGSTRVEVHAVGRFSPRAIHHLHLEIRPVCWQQACDNLARLVPRLTSLETLGIYLPRPMGWEQHPLHDGGLAGNLPRQTPSNQHHINGYHRTSNNRALLADSAWRALKPILVAAQRSGLASLELRGSYDRRFAKLAQDQLDLDVILGPQDHDYYITEEDGELEQEQPPVDNVAQNGPLEHPMSHGPSSPQLAALPLTPAIMIRRPPIVHLETETHQGHP</sequence>
<organism evidence="2 3">
    <name type="scientific">Microdochium trichocladiopsis</name>
    <dbReference type="NCBI Taxonomy" id="1682393"/>
    <lineage>
        <taxon>Eukaryota</taxon>
        <taxon>Fungi</taxon>
        <taxon>Dikarya</taxon>
        <taxon>Ascomycota</taxon>
        <taxon>Pezizomycotina</taxon>
        <taxon>Sordariomycetes</taxon>
        <taxon>Xylariomycetidae</taxon>
        <taxon>Xylariales</taxon>
        <taxon>Microdochiaceae</taxon>
        <taxon>Microdochium</taxon>
    </lineage>
</organism>
<protein>
    <recommendedName>
        <fullName evidence="4">F-box domain-containing protein</fullName>
    </recommendedName>
</protein>
<evidence type="ECO:0008006" key="4">
    <source>
        <dbReference type="Google" id="ProtNLM"/>
    </source>
</evidence>
<evidence type="ECO:0000313" key="3">
    <source>
        <dbReference type="Proteomes" id="UP000756346"/>
    </source>
</evidence>
<dbReference type="InterPro" id="IPR038883">
    <property type="entry name" value="AN11006-like"/>
</dbReference>
<feature type="region of interest" description="Disordered" evidence="1">
    <location>
        <begin position="1"/>
        <end position="39"/>
    </location>
</feature>
<keyword evidence="3" id="KW-1185">Reference proteome</keyword>
<accession>A0A9P8Y9X3</accession>
<evidence type="ECO:0000256" key="1">
    <source>
        <dbReference type="SAM" id="MobiDB-lite"/>
    </source>
</evidence>
<evidence type="ECO:0000313" key="2">
    <source>
        <dbReference type="EMBL" id="KAH7035749.1"/>
    </source>
</evidence>
<dbReference type="GeneID" id="70193206"/>
<feature type="region of interest" description="Disordered" evidence="1">
    <location>
        <begin position="332"/>
        <end position="361"/>
    </location>
</feature>
<dbReference type="EMBL" id="JAGTJQ010000003">
    <property type="protein sequence ID" value="KAH7035749.1"/>
    <property type="molecule type" value="Genomic_DNA"/>
</dbReference>
<gene>
    <name evidence="2" type="ORF">B0I36DRAFT_96426</name>
</gene>
<reference evidence="2" key="1">
    <citation type="journal article" date="2021" name="Nat. Commun.">
        <title>Genetic determinants of endophytism in the Arabidopsis root mycobiome.</title>
        <authorList>
            <person name="Mesny F."/>
            <person name="Miyauchi S."/>
            <person name="Thiergart T."/>
            <person name="Pickel B."/>
            <person name="Atanasova L."/>
            <person name="Karlsson M."/>
            <person name="Huettel B."/>
            <person name="Barry K.W."/>
            <person name="Haridas S."/>
            <person name="Chen C."/>
            <person name="Bauer D."/>
            <person name="Andreopoulos W."/>
            <person name="Pangilinan J."/>
            <person name="LaButti K."/>
            <person name="Riley R."/>
            <person name="Lipzen A."/>
            <person name="Clum A."/>
            <person name="Drula E."/>
            <person name="Henrissat B."/>
            <person name="Kohler A."/>
            <person name="Grigoriev I.V."/>
            <person name="Martin F.M."/>
            <person name="Hacquard S."/>
        </authorList>
    </citation>
    <scope>NUCLEOTIDE SEQUENCE</scope>
    <source>
        <strain evidence="2">MPI-CAGE-CH-0230</strain>
    </source>
</reference>
<feature type="compositionally biased region" description="Low complexity" evidence="1">
    <location>
        <begin position="16"/>
        <end position="37"/>
    </location>
</feature>
<dbReference type="OrthoDB" id="2951834at2759"/>
<dbReference type="PANTHER" id="PTHR42085">
    <property type="entry name" value="F-BOX DOMAIN-CONTAINING PROTEIN"/>
    <property type="match status" value="1"/>
</dbReference>
<dbReference type="Proteomes" id="UP000756346">
    <property type="component" value="Unassembled WGS sequence"/>
</dbReference>
<dbReference type="PANTHER" id="PTHR42085:SF2">
    <property type="entry name" value="F-BOX DOMAIN-CONTAINING PROTEIN"/>
    <property type="match status" value="1"/>
</dbReference>
<feature type="compositionally biased region" description="Polar residues" evidence="1">
    <location>
        <begin position="1"/>
        <end position="15"/>
    </location>
</feature>